<dbReference type="GO" id="GO:0050660">
    <property type="term" value="F:flavin adenine dinucleotide binding"/>
    <property type="evidence" value="ECO:0007669"/>
    <property type="project" value="InterPro"/>
</dbReference>
<evidence type="ECO:0000313" key="8">
    <source>
        <dbReference type="Proteomes" id="UP000285405"/>
    </source>
</evidence>
<dbReference type="PANTHER" id="PTHR43872:SF1">
    <property type="entry name" value="MONOOXYGENASE, PUTATIVE (AFU_ORTHOLOGUE AFUA_8G02570)-RELATED"/>
    <property type="match status" value="1"/>
</dbReference>
<keyword evidence="4" id="KW-0521">NADP</keyword>
<keyword evidence="5" id="KW-0560">Oxidoreductase</keyword>
<gene>
    <name evidence="7" type="ORF">GcC1_140012</name>
</gene>
<keyword evidence="6 7" id="KW-0503">Monooxygenase</keyword>
<evidence type="ECO:0000256" key="4">
    <source>
        <dbReference type="ARBA" id="ARBA00022857"/>
    </source>
</evidence>
<dbReference type="PANTHER" id="PTHR43872">
    <property type="entry name" value="MONOOXYGENASE, PUTATIVE (AFU_ORTHOLOGUE AFUA_8G02570)-RELATED"/>
    <property type="match status" value="1"/>
</dbReference>
<dbReference type="InterPro" id="IPR051820">
    <property type="entry name" value="FAD-binding_MO"/>
</dbReference>
<dbReference type="Gene3D" id="3.50.50.60">
    <property type="entry name" value="FAD/NAD(P)-binding domain"/>
    <property type="match status" value="2"/>
</dbReference>
<evidence type="ECO:0000256" key="3">
    <source>
        <dbReference type="ARBA" id="ARBA00022827"/>
    </source>
</evidence>
<evidence type="ECO:0000256" key="2">
    <source>
        <dbReference type="ARBA" id="ARBA00022630"/>
    </source>
</evidence>
<dbReference type="PRINTS" id="PR00411">
    <property type="entry name" value="PNDRDTASEI"/>
</dbReference>
<name>A0A420I0L6_9PEZI</name>
<sequence length="504" mass="56964">MSSPEPQCHSFDVLIVGAGISGINAAYRLQSQIPECNYTIIEARDAMGGTWDLFRYPGIRSDSDLHTFGFVWRPWISENPIADGESIRNYLHKCAEEEGIDKKIRYRHKLLSGNWSTAEQKWTFIIDADGQEAIYRVNFVVLCTGYYNYKKPLKSEIPGLTNFKGNVIHPQFWPEDLDYTDKKVVIIGSGATAVTIFPVVAKKAAHVTMLQRSPSYILATPAVDKSARFLRRFLPVTFVARIMRLKFLILPFLFFNFCRTFPGLARSLLRANSKAYLPKTFSPDLHFKPKYNPWDQRLCVSPDGDFYTALHHSNAEIVTDTIETVTEDSIRTTGGTILKPDIIITATGLRLQAAGGATMTIDNKPIDIPSKFFWRGAMVQDIPNATFIIGYTNASWTLGADSTAFLFCRLLKYMRTHNISSVIPRLSESDLKSIQCQPSLDLKSTYIKVASNILPKSGDKSPWQSKRNYIKDSWGARYSDLKNGLLFIKSKDDENIKDTKTKML</sequence>
<evidence type="ECO:0000256" key="5">
    <source>
        <dbReference type="ARBA" id="ARBA00023002"/>
    </source>
</evidence>
<dbReference type="InterPro" id="IPR020946">
    <property type="entry name" value="Flavin_mOase-like"/>
</dbReference>
<dbReference type="Proteomes" id="UP000285405">
    <property type="component" value="Unassembled WGS sequence"/>
</dbReference>
<keyword evidence="2" id="KW-0285">Flavoprotein</keyword>
<comment type="cofactor">
    <cofactor evidence="1">
        <name>FAD</name>
        <dbReference type="ChEBI" id="CHEBI:57692"/>
    </cofactor>
</comment>
<evidence type="ECO:0000313" key="7">
    <source>
        <dbReference type="EMBL" id="RKF63239.1"/>
    </source>
</evidence>
<evidence type="ECO:0000256" key="1">
    <source>
        <dbReference type="ARBA" id="ARBA00001974"/>
    </source>
</evidence>
<dbReference type="InterPro" id="IPR036188">
    <property type="entry name" value="FAD/NAD-bd_sf"/>
</dbReference>
<proteinExistence type="predicted"/>
<dbReference type="Pfam" id="PF00743">
    <property type="entry name" value="FMO-like"/>
    <property type="match status" value="1"/>
</dbReference>
<dbReference type="GO" id="GO:0004499">
    <property type="term" value="F:N,N-dimethylaniline monooxygenase activity"/>
    <property type="evidence" value="ECO:0007669"/>
    <property type="project" value="InterPro"/>
</dbReference>
<protein>
    <submittedName>
        <fullName evidence="7">FAD-containing monooxygenase EthA</fullName>
    </submittedName>
</protein>
<comment type="caution">
    <text evidence="7">The sequence shown here is derived from an EMBL/GenBank/DDBJ whole genome shotgun (WGS) entry which is preliminary data.</text>
</comment>
<dbReference type="FunFam" id="3.50.50.60:FF:000228">
    <property type="entry name" value="FAD-containing monooxygenase EthA"/>
    <property type="match status" value="1"/>
</dbReference>
<dbReference type="OrthoDB" id="66881at2759"/>
<reference evidence="7 8" key="1">
    <citation type="journal article" date="2018" name="BMC Genomics">
        <title>Comparative genome analyses reveal sequence features reflecting distinct modes of host-adaptation between dicot and monocot powdery mildew.</title>
        <authorList>
            <person name="Wu Y."/>
            <person name="Ma X."/>
            <person name="Pan Z."/>
            <person name="Kale S.D."/>
            <person name="Song Y."/>
            <person name="King H."/>
            <person name="Zhang Q."/>
            <person name="Presley C."/>
            <person name="Deng X."/>
            <person name="Wei C.I."/>
            <person name="Xiao S."/>
        </authorList>
    </citation>
    <scope>NUCLEOTIDE SEQUENCE [LARGE SCALE GENOMIC DNA]</scope>
    <source>
        <strain evidence="7">UCSC1</strain>
    </source>
</reference>
<dbReference type="EMBL" id="MCBR01014065">
    <property type="protein sequence ID" value="RKF63239.1"/>
    <property type="molecule type" value="Genomic_DNA"/>
</dbReference>
<evidence type="ECO:0000256" key="6">
    <source>
        <dbReference type="ARBA" id="ARBA00023033"/>
    </source>
</evidence>
<dbReference type="GO" id="GO:0050661">
    <property type="term" value="F:NADP binding"/>
    <property type="evidence" value="ECO:0007669"/>
    <property type="project" value="InterPro"/>
</dbReference>
<keyword evidence="3" id="KW-0274">FAD</keyword>
<dbReference type="AlphaFoldDB" id="A0A420I0L6"/>
<accession>A0A420I0L6</accession>
<organism evidence="7 8">
    <name type="scientific">Golovinomyces cichoracearum</name>
    <dbReference type="NCBI Taxonomy" id="62708"/>
    <lineage>
        <taxon>Eukaryota</taxon>
        <taxon>Fungi</taxon>
        <taxon>Dikarya</taxon>
        <taxon>Ascomycota</taxon>
        <taxon>Pezizomycotina</taxon>
        <taxon>Leotiomycetes</taxon>
        <taxon>Erysiphales</taxon>
        <taxon>Erysiphaceae</taxon>
        <taxon>Golovinomyces</taxon>
    </lineage>
</organism>
<dbReference type="Pfam" id="PF13450">
    <property type="entry name" value="NAD_binding_8"/>
    <property type="match status" value="1"/>
</dbReference>
<dbReference type="SUPFAM" id="SSF51905">
    <property type="entry name" value="FAD/NAD(P)-binding domain"/>
    <property type="match status" value="1"/>
</dbReference>